<dbReference type="InterPro" id="IPR029058">
    <property type="entry name" value="AB_hydrolase_fold"/>
</dbReference>
<dbReference type="PIRSF" id="PIRSF005211">
    <property type="entry name" value="Ab_hydro_YheT"/>
    <property type="match status" value="1"/>
</dbReference>
<dbReference type="InterPro" id="IPR000952">
    <property type="entry name" value="AB_hydrolase_4_CS"/>
</dbReference>
<evidence type="ECO:0000256" key="3">
    <source>
        <dbReference type="ARBA" id="ARBA00022801"/>
    </source>
</evidence>
<comment type="similarity">
    <text evidence="1">Belongs to the AB hydrolase superfamily. AB hydrolase 4 family.</text>
</comment>
<evidence type="ECO:0000256" key="1">
    <source>
        <dbReference type="ARBA" id="ARBA00010884"/>
    </source>
</evidence>
<organism evidence="5 6">
    <name type="scientific">Cyclobacterium jeungdonense</name>
    <dbReference type="NCBI Taxonomy" id="708087"/>
    <lineage>
        <taxon>Bacteria</taxon>
        <taxon>Pseudomonadati</taxon>
        <taxon>Bacteroidota</taxon>
        <taxon>Cytophagia</taxon>
        <taxon>Cytophagales</taxon>
        <taxon>Cyclobacteriaceae</taxon>
        <taxon>Cyclobacterium</taxon>
    </lineage>
</organism>
<dbReference type="PANTHER" id="PTHR10794">
    <property type="entry name" value="ABHYDROLASE DOMAIN-CONTAINING PROTEIN"/>
    <property type="match status" value="1"/>
</dbReference>
<evidence type="ECO:0000313" key="5">
    <source>
        <dbReference type="EMBL" id="MDN3686548.1"/>
    </source>
</evidence>
<evidence type="ECO:0000313" key="6">
    <source>
        <dbReference type="Proteomes" id="UP001236663"/>
    </source>
</evidence>
<dbReference type="EMBL" id="JAUFQS010000003">
    <property type="protein sequence ID" value="MDN3686548.1"/>
    <property type="molecule type" value="Genomic_DNA"/>
</dbReference>
<dbReference type="InterPro" id="IPR012020">
    <property type="entry name" value="ABHD4"/>
</dbReference>
<dbReference type="InterPro" id="IPR050960">
    <property type="entry name" value="AB_hydrolase_4_sf"/>
</dbReference>
<dbReference type="Gene3D" id="3.40.50.1820">
    <property type="entry name" value="alpha/beta hydrolase"/>
    <property type="match status" value="1"/>
</dbReference>
<dbReference type="SUPFAM" id="SSF53474">
    <property type="entry name" value="alpha/beta-Hydrolases"/>
    <property type="match status" value="1"/>
</dbReference>
<reference evidence="6" key="1">
    <citation type="journal article" date="2019" name="Int. J. Syst. Evol. Microbiol.">
        <title>The Global Catalogue of Microorganisms (GCM) 10K type strain sequencing project: providing services to taxonomists for standard genome sequencing and annotation.</title>
        <authorList>
            <consortium name="The Broad Institute Genomics Platform"/>
            <consortium name="The Broad Institute Genome Sequencing Center for Infectious Disease"/>
            <person name="Wu L."/>
            <person name="Ma J."/>
        </authorList>
    </citation>
    <scope>NUCLEOTIDE SEQUENCE [LARGE SCALE GENOMIC DNA]</scope>
    <source>
        <strain evidence="6">CECT 7706</strain>
    </source>
</reference>
<evidence type="ECO:0000259" key="4">
    <source>
        <dbReference type="Pfam" id="PF00561"/>
    </source>
</evidence>
<dbReference type="RefSeq" id="WP_163384967.1">
    <property type="nucleotide sequence ID" value="NZ_JAUFQS010000003.1"/>
</dbReference>
<sequence length="322" mass="37133">MPVLNESKYNPHQFLFNGHLQTLIPALFRKNIPLSFERERINTEDGDFLDLDWLRQGSSDLVIISHGLEGNSQRPYMSGMADNFFKTGYDVLNWNFRGCSGTENLKRSFYHSGATWDLEQVILHAQKNYQSIYLIGFSLGGNLTLKYLGEKEWPGHEKIKKAVSISVPLDLDGSCRQIDHISNKIYAFNFLYSLKQKIRQKALKFPEILFGKSLRRINSLRKFDDVFTAPLHGFSQAADYYRQCSALQFLPGICKPTLVLNARNDPFLSASCYPKNREVNPEHLCLQYPKQGGHVGFSPRSKNERYWSEVRALEFIQSENYL</sequence>
<dbReference type="Pfam" id="PF00561">
    <property type="entry name" value="Abhydrolase_1"/>
    <property type="match status" value="1"/>
</dbReference>
<keyword evidence="6" id="KW-1185">Reference proteome</keyword>
<feature type="domain" description="AB hydrolase-1" evidence="4">
    <location>
        <begin position="61"/>
        <end position="294"/>
    </location>
</feature>
<dbReference type="InterPro" id="IPR000073">
    <property type="entry name" value="AB_hydrolase_1"/>
</dbReference>
<keyword evidence="3 5" id="KW-0378">Hydrolase</keyword>
<accession>A0ABT8C4K6</accession>
<keyword evidence="2" id="KW-0719">Serine esterase</keyword>
<proteinExistence type="inferred from homology"/>
<gene>
    <name evidence="5" type="ORF">QWZ15_01795</name>
</gene>
<comment type="caution">
    <text evidence="5">The sequence shown here is derived from an EMBL/GenBank/DDBJ whole genome shotgun (WGS) entry which is preliminary data.</text>
</comment>
<evidence type="ECO:0000256" key="2">
    <source>
        <dbReference type="ARBA" id="ARBA00022487"/>
    </source>
</evidence>
<name>A0ABT8C4K6_9BACT</name>
<dbReference type="PANTHER" id="PTHR10794:SF94">
    <property type="entry name" value="ESTERASE YHET-RELATED"/>
    <property type="match status" value="1"/>
</dbReference>
<dbReference type="Proteomes" id="UP001236663">
    <property type="component" value="Unassembled WGS sequence"/>
</dbReference>
<dbReference type="GO" id="GO:0016787">
    <property type="term" value="F:hydrolase activity"/>
    <property type="evidence" value="ECO:0007669"/>
    <property type="project" value="UniProtKB-KW"/>
</dbReference>
<dbReference type="PROSITE" id="PS01133">
    <property type="entry name" value="UPF0017"/>
    <property type="match status" value="1"/>
</dbReference>
<protein>
    <submittedName>
        <fullName evidence="5">Alpha/beta fold hydrolase</fullName>
    </submittedName>
</protein>